<name>A0A1E3GXN2_9HYPH</name>
<organism evidence="13 14">
    <name type="scientific">Methylobrevis pamukkalensis</name>
    <dbReference type="NCBI Taxonomy" id="1439726"/>
    <lineage>
        <taxon>Bacteria</taxon>
        <taxon>Pseudomonadati</taxon>
        <taxon>Pseudomonadota</taxon>
        <taxon>Alphaproteobacteria</taxon>
        <taxon>Hyphomicrobiales</taxon>
        <taxon>Pleomorphomonadaceae</taxon>
        <taxon>Methylobrevis</taxon>
    </lineage>
</organism>
<feature type="domain" description="Lumazine-binding" evidence="12">
    <location>
        <begin position="101"/>
        <end position="197"/>
    </location>
</feature>
<dbReference type="PIRSF" id="PIRSF000498">
    <property type="entry name" value="Riboflavin_syn_A"/>
    <property type="match status" value="1"/>
</dbReference>
<dbReference type="NCBIfam" id="NF006767">
    <property type="entry name" value="PRK09289.1"/>
    <property type="match status" value="1"/>
</dbReference>
<evidence type="ECO:0000256" key="8">
    <source>
        <dbReference type="ARBA" id="ARBA00022679"/>
    </source>
</evidence>
<protein>
    <recommendedName>
        <fullName evidence="6 10">Riboflavin synthase</fullName>
        <ecNumber evidence="5 10">2.5.1.9</ecNumber>
    </recommendedName>
</protein>
<dbReference type="EC" id="2.5.1.9" evidence="5 10"/>
<dbReference type="GO" id="GO:0004746">
    <property type="term" value="F:riboflavin synthase activity"/>
    <property type="evidence" value="ECO:0007669"/>
    <property type="project" value="UniProtKB-UniRule"/>
</dbReference>
<reference evidence="13 14" key="1">
    <citation type="submission" date="2016-07" db="EMBL/GenBank/DDBJ databases">
        <title>Draft Genome Sequence of Methylobrevis pamukkalensis PK2.</title>
        <authorList>
            <person name="Vasilenko O.V."/>
            <person name="Doronina N.V."/>
            <person name="Shmareva M.N."/>
            <person name="Tarlachkov S.V."/>
            <person name="Mustakhimov I."/>
            <person name="Trotsenko Y.A."/>
        </authorList>
    </citation>
    <scope>NUCLEOTIDE SEQUENCE [LARGE SCALE GENOMIC DNA]</scope>
    <source>
        <strain evidence="13 14">PK2</strain>
    </source>
</reference>
<feature type="domain" description="Lumazine-binding" evidence="12">
    <location>
        <begin position="1"/>
        <end position="100"/>
    </location>
</feature>
<accession>A0A1E3GXN2</accession>
<dbReference type="GO" id="GO:0009231">
    <property type="term" value="P:riboflavin biosynthetic process"/>
    <property type="evidence" value="ECO:0007669"/>
    <property type="project" value="UniProtKB-KW"/>
</dbReference>
<evidence type="ECO:0000256" key="4">
    <source>
        <dbReference type="ARBA" id="ARBA00011233"/>
    </source>
</evidence>
<comment type="function">
    <text evidence="2">Catalyzes the dismutation of two molecules of 6,7-dimethyl-8-ribityllumazine, resulting in the formation of riboflavin and 5-amino-6-(D-ribitylamino)uracil.</text>
</comment>
<dbReference type="InterPro" id="IPR026017">
    <property type="entry name" value="Lumazine-bd_dom"/>
</dbReference>
<comment type="caution">
    <text evidence="13">The sequence shown here is derived from an EMBL/GenBank/DDBJ whole genome shotgun (WGS) entry which is preliminary data.</text>
</comment>
<evidence type="ECO:0000256" key="2">
    <source>
        <dbReference type="ARBA" id="ARBA00002803"/>
    </source>
</evidence>
<dbReference type="CDD" id="cd00402">
    <property type="entry name" value="Riboflavin_synthase_like"/>
    <property type="match status" value="1"/>
</dbReference>
<dbReference type="Proteomes" id="UP000094622">
    <property type="component" value="Unassembled WGS sequence"/>
</dbReference>
<dbReference type="Pfam" id="PF00677">
    <property type="entry name" value="Lum_binding"/>
    <property type="match status" value="2"/>
</dbReference>
<dbReference type="EMBL" id="MCRJ01000131">
    <property type="protein sequence ID" value="ODN68812.1"/>
    <property type="molecule type" value="Genomic_DNA"/>
</dbReference>
<dbReference type="FunFam" id="2.40.30.20:FF:000004">
    <property type="entry name" value="Riboflavin synthase, alpha subunit"/>
    <property type="match status" value="1"/>
</dbReference>
<comment type="subunit">
    <text evidence="4">Homotrimer.</text>
</comment>
<evidence type="ECO:0000313" key="14">
    <source>
        <dbReference type="Proteomes" id="UP000094622"/>
    </source>
</evidence>
<dbReference type="SUPFAM" id="SSF63380">
    <property type="entry name" value="Riboflavin synthase domain-like"/>
    <property type="match status" value="2"/>
</dbReference>
<evidence type="ECO:0000256" key="10">
    <source>
        <dbReference type="NCBIfam" id="TIGR00187"/>
    </source>
</evidence>
<gene>
    <name evidence="13" type="primary">ribE</name>
    <name evidence="13" type="ORF">A6302_03888</name>
</gene>
<dbReference type="NCBIfam" id="TIGR00187">
    <property type="entry name" value="ribE"/>
    <property type="match status" value="1"/>
</dbReference>
<feature type="repeat" description="Lumazine-binding" evidence="11">
    <location>
        <begin position="1"/>
        <end position="100"/>
    </location>
</feature>
<comment type="catalytic activity">
    <reaction evidence="1">
        <text>2 6,7-dimethyl-8-(1-D-ribityl)lumazine + H(+) = 5-amino-6-(D-ribitylamino)uracil + riboflavin</text>
        <dbReference type="Rhea" id="RHEA:20772"/>
        <dbReference type="ChEBI" id="CHEBI:15378"/>
        <dbReference type="ChEBI" id="CHEBI:15934"/>
        <dbReference type="ChEBI" id="CHEBI:57986"/>
        <dbReference type="ChEBI" id="CHEBI:58201"/>
        <dbReference type="EC" id="2.5.1.9"/>
    </reaction>
</comment>
<evidence type="ECO:0000313" key="13">
    <source>
        <dbReference type="EMBL" id="ODN68812.1"/>
    </source>
</evidence>
<dbReference type="AlphaFoldDB" id="A0A1E3GXN2"/>
<evidence type="ECO:0000259" key="12">
    <source>
        <dbReference type="PROSITE" id="PS51177"/>
    </source>
</evidence>
<dbReference type="InterPro" id="IPR017938">
    <property type="entry name" value="Riboflavin_synthase-like_b-brl"/>
</dbReference>
<keyword evidence="14" id="KW-1185">Reference proteome</keyword>
<dbReference type="FunFam" id="2.40.30.20:FF:000003">
    <property type="entry name" value="Riboflavin synthase, alpha subunit"/>
    <property type="match status" value="1"/>
</dbReference>
<evidence type="ECO:0000256" key="9">
    <source>
        <dbReference type="ARBA" id="ARBA00022737"/>
    </source>
</evidence>
<proteinExistence type="predicted"/>
<evidence type="ECO:0000256" key="5">
    <source>
        <dbReference type="ARBA" id="ARBA00012827"/>
    </source>
</evidence>
<dbReference type="OrthoDB" id="9788537at2"/>
<dbReference type="PANTHER" id="PTHR21098:SF12">
    <property type="entry name" value="RIBOFLAVIN SYNTHASE"/>
    <property type="match status" value="1"/>
</dbReference>
<keyword evidence="9" id="KW-0677">Repeat</keyword>
<evidence type="ECO:0000256" key="1">
    <source>
        <dbReference type="ARBA" id="ARBA00000968"/>
    </source>
</evidence>
<evidence type="ECO:0000256" key="6">
    <source>
        <dbReference type="ARBA" id="ARBA00013950"/>
    </source>
</evidence>
<comment type="pathway">
    <text evidence="3">Cofactor biosynthesis; riboflavin biosynthesis; riboflavin from 2-hydroxy-3-oxobutyl phosphate and 5-amino-6-(D-ribitylamino)uracil: step 2/2.</text>
</comment>
<dbReference type="InterPro" id="IPR001783">
    <property type="entry name" value="Lumazine-bd"/>
</dbReference>
<keyword evidence="8 13" id="KW-0808">Transferase</keyword>
<keyword evidence="7" id="KW-0686">Riboflavin biosynthesis</keyword>
<dbReference type="PROSITE" id="PS51177">
    <property type="entry name" value="LUMAZINE_BIND"/>
    <property type="match status" value="2"/>
</dbReference>
<dbReference type="Gene3D" id="2.40.30.20">
    <property type="match status" value="2"/>
</dbReference>
<dbReference type="PATRIC" id="fig|1439726.3.peg.4101"/>
<dbReference type="PANTHER" id="PTHR21098">
    <property type="entry name" value="RIBOFLAVIN SYNTHASE ALPHA CHAIN"/>
    <property type="match status" value="1"/>
</dbReference>
<dbReference type="RefSeq" id="WP_069308119.1">
    <property type="nucleotide sequence ID" value="NZ_MCRJ01000131.1"/>
</dbReference>
<evidence type="ECO:0000256" key="3">
    <source>
        <dbReference type="ARBA" id="ARBA00004887"/>
    </source>
</evidence>
<feature type="repeat" description="Lumazine-binding" evidence="11">
    <location>
        <begin position="101"/>
        <end position="197"/>
    </location>
</feature>
<evidence type="ECO:0000256" key="11">
    <source>
        <dbReference type="PROSITE-ProRule" id="PRU00524"/>
    </source>
</evidence>
<sequence>MFTGIVSDVGEILSVDERETGVRLRIGTVYAPEGIDLGASIACAGACLTVVDRGSEGGRNWFDVEASVETLAKTTMGSWTAGTRINLERALRLGDELGGHMVTGHVDGVCELVELEEVGDMVRLVFRAPAMLAPFIAAKGSVTLDGTSLTVNSVSGDQFGVMLIPHTLAVTTWGTSRVGDRINLEIDMMARYLARLLESGAFPGLVSPMA</sequence>
<dbReference type="InterPro" id="IPR023366">
    <property type="entry name" value="ATP_synth_asu-like_sf"/>
</dbReference>
<evidence type="ECO:0000256" key="7">
    <source>
        <dbReference type="ARBA" id="ARBA00022619"/>
    </source>
</evidence>